<protein>
    <submittedName>
        <fullName evidence="11">Transmembrane protein 8B-like</fullName>
    </submittedName>
</protein>
<dbReference type="CTD" id="51754"/>
<dbReference type="Pfam" id="PF12036">
    <property type="entry name" value="DUF3522"/>
    <property type="match status" value="1"/>
</dbReference>
<keyword evidence="4 7" id="KW-0812">Transmembrane</keyword>
<comment type="similarity">
    <text evidence="2">Belongs to the TMEM8 family.</text>
</comment>
<dbReference type="KEGG" id="pmrn:116952010"/>
<feature type="transmembrane region" description="Helical" evidence="7">
    <location>
        <begin position="619"/>
        <end position="636"/>
    </location>
</feature>
<dbReference type="InterPro" id="IPR000742">
    <property type="entry name" value="EGF"/>
</dbReference>
<evidence type="ECO:0000256" key="7">
    <source>
        <dbReference type="SAM" id="Phobius"/>
    </source>
</evidence>
<keyword evidence="8" id="KW-0732">Signal</keyword>
<gene>
    <name evidence="11" type="primary">LOC116952010</name>
</gene>
<reference evidence="11" key="1">
    <citation type="submission" date="2025-08" db="UniProtKB">
        <authorList>
            <consortium name="RefSeq"/>
        </authorList>
    </citation>
    <scope>IDENTIFICATION</scope>
    <source>
        <tissue evidence="11">Sperm</tissue>
    </source>
</reference>
<keyword evidence="10" id="KW-1185">Reference proteome</keyword>
<dbReference type="GeneID" id="116952010"/>
<accession>A0AAJ7X9V3</accession>
<dbReference type="PANTHER" id="PTHR14319:SF6">
    <property type="entry name" value="TRANSMEMBRANE PROTEIN 8B"/>
    <property type="match status" value="1"/>
</dbReference>
<feature type="transmembrane region" description="Helical" evidence="7">
    <location>
        <begin position="675"/>
        <end position="696"/>
    </location>
</feature>
<feature type="signal peptide" evidence="8">
    <location>
        <begin position="1"/>
        <end position="22"/>
    </location>
</feature>
<dbReference type="AlphaFoldDB" id="A0AAJ7X9V3"/>
<feature type="transmembrane region" description="Helical" evidence="7">
    <location>
        <begin position="702"/>
        <end position="721"/>
    </location>
</feature>
<evidence type="ECO:0000256" key="5">
    <source>
        <dbReference type="ARBA" id="ARBA00022989"/>
    </source>
</evidence>
<feature type="domain" description="EGF-like" evidence="9">
    <location>
        <begin position="505"/>
        <end position="516"/>
    </location>
</feature>
<name>A0AAJ7X9V3_PETMA</name>
<dbReference type="Proteomes" id="UP001318040">
    <property type="component" value="Chromosome 44"/>
</dbReference>
<feature type="transmembrane region" description="Helical" evidence="7">
    <location>
        <begin position="642"/>
        <end position="663"/>
    </location>
</feature>
<keyword evidence="5 7" id="KW-1133">Transmembrane helix</keyword>
<evidence type="ECO:0000256" key="8">
    <source>
        <dbReference type="SAM" id="SignalP"/>
    </source>
</evidence>
<evidence type="ECO:0000313" key="11">
    <source>
        <dbReference type="RefSeq" id="XP_032826879.1"/>
    </source>
</evidence>
<feature type="chain" id="PRO_5042561642" evidence="8">
    <location>
        <begin position="23"/>
        <end position="767"/>
    </location>
</feature>
<dbReference type="PANTHER" id="PTHR14319">
    <property type="entry name" value="FIVE-SPAN TRANSMEMBRANE PROTEIN M83"/>
    <property type="match status" value="1"/>
</dbReference>
<evidence type="ECO:0000256" key="6">
    <source>
        <dbReference type="ARBA" id="ARBA00023136"/>
    </source>
</evidence>
<evidence type="ECO:0000256" key="2">
    <source>
        <dbReference type="ARBA" id="ARBA00005542"/>
    </source>
</evidence>
<keyword evidence="3" id="KW-1003">Cell membrane</keyword>
<organism evidence="10 11">
    <name type="scientific">Petromyzon marinus</name>
    <name type="common">Sea lamprey</name>
    <dbReference type="NCBI Taxonomy" id="7757"/>
    <lineage>
        <taxon>Eukaryota</taxon>
        <taxon>Metazoa</taxon>
        <taxon>Chordata</taxon>
        <taxon>Craniata</taxon>
        <taxon>Vertebrata</taxon>
        <taxon>Cyclostomata</taxon>
        <taxon>Hyperoartia</taxon>
        <taxon>Petromyzontiformes</taxon>
        <taxon>Petromyzontidae</taxon>
        <taxon>Petromyzon</taxon>
    </lineage>
</organism>
<evidence type="ECO:0000256" key="1">
    <source>
        <dbReference type="ARBA" id="ARBA00004651"/>
    </source>
</evidence>
<evidence type="ECO:0000256" key="4">
    <source>
        <dbReference type="ARBA" id="ARBA00022692"/>
    </source>
</evidence>
<comment type="subcellular location">
    <subcellularLocation>
        <location evidence="1">Cell membrane</location>
        <topology evidence="1">Multi-pass membrane protein</topology>
    </subcellularLocation>
</comment>
<evidence type="ECO:0000256" key="3">
    <source>
        <dbReference type="ARBA" id="ARBA00022475"/>
    </source>
</evidence>
<feature type="transmembrane region" description="Helical" evidence="7">
    <location>
        <begin position="589"/>
        <end position="612"/>
    </location>
</feature>
<dbReference type="PROSITE" id="PS00022">
    <property type="entry name" value="EGF_1"/>
    <property type="match status" value="1"/>
</dbReference>
<dbReference type="RefSeq" id="XP_032826879.1">
    <property type="nucleotide sequence ID" value="XM_032970988.1"/>
</dbReference>
<sequence>MGSGLLPGLVLSLALCLRAGSGLRVVTEYFTQGPEKLSFYHSYTNVKLFHFSLPEDTTLALWNLVAFKERGAGLGQDCPDHDIFVYLRAGAPPVINPLNTSFPDNTLVPGLLSLTLPWVSPNKTTGSLNITAPLPGPWFLAAHLPRDDGKISVKGLTAECHYLFQPQLIVQRVTGLPILYPHSPLPLDILNGNSSVLSKVYVPEFSTLLTLSVTNCSVAGSQAGNGSLTSCPIRIQLRPKAPPVSNSSTRDCPSGGAECSLSVSPLWGVWYYISVEKLATNANVTFLISALVTDCSQYGPAASGYQRDADLSPSGNWSARTDVPAGVPELCLPVRPTLRNDLNTLSTQFFVFYGPNVTVTSASPVTLSLQLGPLLDGGATLNFEIALNMSSVQGHNVTVLACLNPDVPLVSLNSTLACSTMSSEGSLVWVRPGAERARLLLPFPQPGRWYVTLRTLCGTNSSLAECANTSAQVSLRMFLSPCIDSCGTYGECHLLRSYSYMLAACRCRADWDGWGCTDGRNALSYREQMIHVILLTFSNLLFIPPIVIALRNHLLMEASVYTYTMFFSTFYHACDQPGVTVLCIMDYDVLQYCDFFGSLMCVWVTLICMARLQTVAKEVLYLLGALVLAMVVQMDRHGLWNLLGPTLFALVLLAIAWAVRMVRRRHCYPPSWRRWVFFLLPGTVIALTAVMLYVVVETDKNYYYTHSLWHMLIAGSLSFLLPPRGRRVTPLQKVQRKGCGYRLCIDEPDDTQPLEPVLLNVNSVCPL</sequence>
<proteinExistence type="inferred from homology"/>
<evidence type="ECO:0000313" key="10">
    <source>
        <dbReference type="Proteomes" id="UP001318040"/>
    </source>
</evidence>
<keyword evidence="6 7" id="KW-0472">Membrane</keyword>
<feature type="transmembrane region" description="Helical" evidence="7">
    <location>
        <begin position="529"/>
        <end position="547"/>
    </location>
</feature>
<dbReference type="GO" id="GO:0005886">
    <property type="term" value="C:plasma membrane"/>
    <property type="evidence" value="ECO:0007669"/>
    <property type="project" value="UniProtKB-SubCell"/>
</dbReference>
<dbReference type="InterPro" id="IPR021910">
    <property type="entry name" value="NGX6/PGAP6/MYMK"/>
</dbReference>
<evidence type="ECO:0000259" key="9">
    <source>
        <dbReference type="PROSITE" id="PS00022"/>
    </source>
</evidence>